<dbReference type="PANTHER" id="PTHR39186:SF1">
    <property type="entry name" value="DUF2071 DOMAIN-CONTAINING PROTEIN"/>
    <property type="match status" value="1"/>
</dbReference>
<dbReference type="InterPro" id="IPR018644">
    <property type="entry name" value="DUF2071"/>
</dbReference>
<dbReference type="Proteomes" id="UP000515514">
    <property type="component" value="Chromosome"/>
</dbReference>
<name>A0A7G8PQZ0_9FLAO</name>
<dbReference type="EMBL" id="CP052909">
    <property type="protein sequence ID" value="QNJ96756.1"/>
    <property type="molecule type" value="Genomic_DNA"/>
</dbReference>
<proteinExistence type="predicted"/>
<sequence length="236" mass="28066">MSFLKAEWRRLAIANYVVDPSVLLPYLPYKTELDLWNSKCYISLVGFLFKNTRVLGVKFPFHTDFEEVNLRFYVTYKTGHNTKRGVVFIKEIVPKRAITFIANTFYKEHYETRKMNHLWMLQKDGLRTSYGVKNRDIWHTIDLLSEKTSEKIIPNSEEEFITEHYWGYSRIGKTKTVEYEVTHPKWEIYPVKEYSVDFNFKTIYGRDFAFLNTMEPTSVMLAEGSVITVENKRIIH</sequence>
<reference evidence="1 2" key="1">
    <citation type="submission" date="2020-04" db="EMBL/GenBank/DDBJ databases">
        <title>Genome sequence of Altibacter aquimarinus strain ALE3EI.</title>
        <authorList>
            <person name="Oh H.-M."/>
            <person name="Jang D."/>
        </authorList>
    </citation>
    <scope>NUCLEOTIDE SEQUENCE [LARGE SCALE GENOMIC DNA]</scope>
    <source>
        <strain evidence="1 2">ALE3EI</strain>
    </source>
</reference>
<dbReference type="PANTHER" id="PTHR39186">
    <property type="entry name" value="DUF2071 FAMILY PROTEIN"/>
    <property type="match status" value="1"/>
</dbReference>
<dbReference type="Pfam" id="PF09844">
    <property type="entry name" value="DUF2071"/>
    <property type="match status" value="1"/>
</dbReference>
<protein>
    <recommendedName>
        <fullName evidence="3">DUF2071 domain-containing protein</fullName>
    </recommendedName>
</protein>
<dbReference type="RefSeq" id="WP_186989891.1">
    <property type="nucleotide sequence ID" value="NZ_CP052909.1"/>
</dbReference>
<evidence type="ECO:0008006" key="3">
    <source>
        <dbReference type="Google" id="ProtNLM"/>
    </source>
</evidence>
<organism evidence="1 2">
    <name type="scientific">Constantimarinum furrinae</name>
    <dbReference type="NCBI Taxonomy" id="2562285"/>
    <lineage>
        <taxon>Bacteria</taxon>
        <taxon>Pseudomonadati</taxon>
        <taxon>Bacteroidota</taxon>
        <taxon>Flavobacteriia</taxon>
        <taxon>Flavobacteriales</taxon>
        <taxon>Flavobacteriaceae</taxon>
        <taxon>Altibacter/Constantimarinum group</taxon>
        <taxon>Constantimarinum</taxon>
    </lineage>
</organism>
<dbReference type="KEGG" id="alti:ALE3EI_0166"/>
<dbReference type="AlphaFoldDB" id="A0A7G8PQZ0"/>
<keyword evidence="2" id="KW-1185">Reference proteome</keyword>
<evidence type="ECO:0000313" key="2">
    <source>
        <dbReference type="Proteomes" id="UP000515514"/>
    </source>
</evidence>
<gene>
    <name evidence="1" type="ORF">ALE3EI_0166</name>
</gene>
<accession>A0A7G8PQZ0</accession>
<evidence type="ECO:0000313" key="1">
    <source>
        <dbReference type="EMBL" id="QNJ96756.1"/>
    </source>
</evidence>